<gene>
    <name evidence="1" type="ORF">LTRI10_LOCUS28037</name>
</gene>
<dbReference type="AlphaFoldDB" id="A0AAV2EM32"/>
<reference evidence="1 2" key="1">
    <citation type="submission" date="2024-04" db="EMBL/GenBank/DDBJ databases">
        <authorList>
            <person name="Fracassetti M."/>
        </authorList>
    </citation>
    <scope>NUCLEOTIDE SEQUENCE [LARGE SCALE GENOMIC DNA]</scope>
</reference>
<organism evidence="1 2">
    <name type="scientific">Linum trigynum</name>
    <dbReference type="NCBI Taxonomy" id="586398"/>
    <lineage>
        <taxon>Eukaryota</taxon>
        <taxon>Viridiplantae</taxon>
        <taxon>Streptophyta</taxon>
        <taxon>Embryophyta</taxon>
        <taxon>Tracheophyta</taxon>
        <taxon>Spermatophyta</taxon>
        <taxon>Magnoliopsida</taxon>
        <taxon>eudicotyledons</taxon>
        <taxon>Gunneridae</taxon>
        <taxon>Pentapetalae</taxon>
        <taxon>rosids</taxon>
        <taxon>fabids</taxon>
        <taxon>Malpighiales</taxon>
        <taxon>Linaceae</taxon>
        <taxon>Linum</taxon>
    </lineage>
</organism>
<proteinExistence type="predicted"/>
<dbReference type="PANTHER" id="PTHR36619">
    <property type="entry name" value="OS04G0208900 PROTEIN"/>
    <property type="match status" value="1"/>
</dbReference>
<sequence>MAPSNNLFLVATNNAMLLFFFVLVLRTNVLVGAAGRPLAESPGNKSSVTYAVFKPPADVGPTTMFHGGREVNGCLPKGFHRNSAPSRYINLEPLGTSSSTIMCDTGKH</sequence>
<keyword evidence="2" id="KW-1185">Reference proteome</keyword>
<accession>A0AAV2EM32</accession>
<dbReference type="Proteomes" id="UP001497516">
    <property type="component" value="Chromosome 5"/>
</dbReference>
<evidence type="ECO:0000313" key="2">
    <source>
        <dbReference type="Proteomes" id="UP001497516"/>
    </source>
</evidence>
<protein>
    <submittedName>
        <fullName evidence="1">Uncharacterized protein</fullName>
    </submittedName>
</protein>
<evidence type="ECO:0000313" key="1">
    <source>
        <dbReference type="EMBL" id="CAL1387026.1"/>
    </source>
</evidence>
<dbReference type="PANTHER" id="PTHR36619:SF2">
    <property type="entry name" value="OS04G0208900 PROTEIN"/>
    <property type="match status" value="1"/>
</dbReference>
<dbReference type="EMBL" id="OZ034818">
    <property type="protein sequence ID" value="CAL1387026.1"/>
    <property type="molecule type" value="Genomic_DNA"/>
</dbReference>
<name>A0AAV2EM32_9ROSI</name>